<reference evidence="4 6" key="2">
    <citation type="submission" date="2018-12" db="EMBL/GenBank/DDBJ databases">
        <authorList>
            <person name="hu s."/>
            <person name="Xu Y."/>
            <person name="Xu B."/>
            <person name="Li F."/>
        </authorList>
    </citation>
    <scope>NUCLEOTIDE SEQUENCE [LARGE SCALE GENOMIC DNA]</scope>
    <source>
        <strain evidence="4 6">KSW2-17</strain>
    </source>
</reference>
<keyword evidence="6" id="KW-1185">Reference proteome</keyword>
<dbReference type="SUPFAM" id="SSF88697">
    <property type="entry name" value="PUA domain-like"/>
    <property type="match status" value="1"/>
</dbReference>
<evidence type="ECO:0000313" key="4">
    <source>
        <dbReference type="EMBL" id="RUQ84307.1"/>
    </source>
</evidence>
<evidence type="ECO:0000313" key="6">
    <source>
        <dbReference type="Proteomes" id="UP000268291"/>
    </source>
</evidence>
<evidence type="ECO:0000313" key="3">
    <source>
        <dbReference type="EMBL" id="PSL36797.1"/>
    </source>
</evidence>
<evidence type="ECO:0000256" key="1">
    <source>
        <dbReference type="HAMAP-Rule" id="MF_00771"/>
    </source>
</evidence>
<comment type="caution">
    <text evidence="3">The sequence shown here is derived from an EMBL/GenBank/DDBJ whole genome shotgun (WGS) entry which is preliminary data.</text>
</comment>
<organism evidence="3 5">
    <name type="scientific">Labedella gwakjiensis</name>
    <dbReference type="NCBI Taxonomy" id="390269"/>
    <lineage>
        <taxon>Bacteria</taxon>
        <taxon>Bacillati</taxon>
        <taxon>Actinomycetota</taxon>
        <taxon>Actinomycetes</taxon>
        <taxon>Micrococcales</taxon>
        <taxon>Microbacteriaceae</taxon>
        <taxon>Labedella</taxon>
    </lineage>
</organism>
<sequence>MAIRYWLAVAHRDHVRRAVEHGVAQLTFGRREGLDRMRESDGLAFYSARDLPDGNPVRAFTAVGRVTDDDLYRVGGVDSGWRPWRRRVDFRADVADAPVRPLLHVLEFTRHTADWGLQLRAGFLELSRHDFEVIEQAMRIQPGERYPRSPLR</sequence>
<reference evidence="3 5" key="1">
    <citation type="submission" date="2018-03" db="EMBL/GenBank/DDBJ databases">
        <title>Genomic Encyclopedia of Archaeal and Bacterial Type Strains, Phase II (KMG-II): from individual species to whole genera.</title>
        <authorList>
            <person name="Goeker M."/>
        </authorList>
    </citation>
    <scope>NUCLEOTIDE SEQUENCE [LARGE SCALE GENOMIC DNA]</scope>
    <source>
        <strain evidence="3 5">DSM 21548</strain>
    </source>
</reference>
<comment type="similarity">
    <text evidence="1">Belongs to the UPF0310 family.</text>
</comment>
<dbReference type="HAMAP" id="MF_00771">
    <property type="entry name" value="UPF0310"/>
    <property type="match status" value="1"/>
</dbReference>
<dbReference type="AlphaFoldDB" id="A0A2P8GS62"/>
<name>A0A2P8GS62_9MICO</name>
<dbReference type="RefSeq" id="WP_106562034.1">
    <property type="nucleotide sequence ID" value="NZ_PYAU01000001.1"/>
</dbReference>
<dbReference type="Proteomes" id="UP000241203">
    <property type="component" value="Unassembled WGS sequence"/>
</dbReference>
<dbReference type="InterPro" id="IPR022996">
    <property type="entry name" value="UPF0310"/>
</dbReference>
<proteinExistence type="inferred from homology"/>
<dbReference type="CDD" id="cd21132">
    <property type="entry name" value="EVE-like"/>
    <property type="match status" value="1"/>
</dbReference>
<dbReference type="InterPro" id="IPR015947">
    <property type="entry name" value="PUA-like_sf"/>
</dbReference>
<evidence type="ECO:0000259" key="2">
    <source>
        <dbReference type="Pfam" id="PF01878"/>
    </source>
</evidence>
<dbReference type="EMBL" id="PYAU01000001">
    <property type="protein sequence ID" value="PSL36797.1"/>
    <property type="molecule type" value="Genomic_DNA"/>
</dbReference>
<dbReference type="Pfam" id="PF01878">
    <property type="entry name" value="EVE"/>
    <property type="match status" value="1"/>
</dbReference>
<dbReference type="Gene3D" id="3.10.590.10">
    <property type="entry name" value="ph1033 like domains"/>
    <property type="match status" value="1"/>
</dbReference>
<dbReference type="OrthoDB" id="9793567at2"/>
<protein>
    <recommendedName>
        <fullName evidence="1">UPF0310 protein CLV49_0395</fullName>
    </recommendedName>
</protein>
<evidence type="ECO:0000313" key="5">
    <source>
        <dbReference type="Proteomes" id="UP000241203"/>
    </source>
</evidence>
<dbReference type="EMBL" id="RZGY01000003">
    <property type="protein sequence ID" value="RUQ84307.1"/>
    <property type="molecule type" value="Genomic_DNA"/>
</dbReference>
<dbReference type="Proteomes" id="UP000268291">
    <property type="component" value="Unassembled WGS sequence"/>
</dbReference>
<dbReference type="InterPro" id="IPR002740">
    <property type="entry name" value="EVE_domain"/>
</dbReference>
<gene>
    <name evidence="3" type="ORF">CLV49_0395</name>
    <name evidence="4" type="ORF">ELQ93_15955</name>
</gene>
<feature type="domain" description="EVE" evidence="2">
    <location>
        <begin position="4"/>
        <end position="136"/>
    </location>
</feature>
<accession>A0A2P8GS62</accession>